<dbReference type="EMBL" id="CP147247">
    <property type="protein sequence ID" value="WYJ89856.1"/>
    <property type="molecule type" value="Genomic_DNA"/>
</dbReference>
<dbReference type="GO" id="GO:0009245">
    <property type="term" value="P:lipid A biosynthetic process"/>
    <property type="evidence" value="ECO:0007669"/>
    <property type="project" value="TreeGrafter"/>
</dbReference>
<comment type="similarity">
    <text evidence="4">Belongs to the metallophosphoesterase superfamily.</text>
</comment>
<accession>A0A242K4R1</accession>
<dbReference type="CDD" id="cd07385">
    <property type="entry name" value="MPP_YkuE_C"/>
    <property type="match status" value="1"/>
</dbReference>
<feature type="domain" description="Calcineurin-like phosphoesterase" evidence="5">
    <location>
        <begin position="48"/>
        <end position="213"/>
    </location>
</feature>
<dbReference type="FunFam" id="3.60.21.10:FF:000028">
    <property type="entry name" value="Putative metallophosphoesterase"/>
    <property type="match status" value="1"/>
</dbReference>
<evidence type="ECO:0000256" key="4">
    <source>
        <dbReference type="ARBA" id="ARBA00061089"/>
    </source>
</evidence>
<comment type="cofactor">
    <cofactor evidence="1">
        <name>a divalent metal cation</name>
        <dbReference type="ChEBI" id="CHEBI:60240"/>
    </cofactor>
</comment>
<dbReference type="SUPFAM" id="SSF56300">
    <property type="entry name" value="Metallo-dependent phosphatases"/>
    <property type="match status" value="1"/>
</dbReference>
<reference evidence="7" key="3">
    <citation type="submission" date="2024-03" db="EMBL/GenBank/DDBJ databases">
        <title>The Genome Sequence of Enterococcus sp. DIV0242b.</title>
        <authorList>
            <consortium name="The Broad Institute Genomics Platform"/>
            <consortium name="The Broad Institute Microbial Omics Core"/>
            <consortium name="The Broad Institute Genomic Center for Infectious Diseases"/>
            <person name="Earl A."/>
            <person name="Manson A."/>
            <person name="Gilmore M."/>
            <person name="Schwartman J."/>
            <person name="Shea T."/>
            <person name="Abouelleil A."/>
            <person name="Cao P."/>
            <person name="Chapman S."/>
            <person name="Cusick C."/>
            <person name="Young S."/>
            <person name="Neafsey D."/>
            <person name="Nusbaum C."/>
            <person name="Birren B."/>
        </authorList>
    </citation>
    <scope>NUCLEOTIDE SEQUENCE</scope>
    <source>
        <strain evidence="7">9E7_DIV0242</strain>
    </source>
</reference>
<evidence type="ECO:0000259" key="5">
    <source>
        <dbReference type="Pfam" id="PF00149"/>
    </source>
</evidence>
<sequence length="272" mass="29803">MKKIMLIFISLLAMGACLAVYGFFIEPKRLTTKHYELGETETSLDTVRMVQLSDIHLQKSYGTEQLEKIVTAVNQEKPDIVVFTGDLFDNYASYGPVDETIDLLNKIDAPLGKYAVWGNHDYGGGASTVYADIMASSGFQLLENTGQTLAVTDQKKLYLAGIDDSLFGNPSIEGAMMTQKEAAYSVLLSHEPDVVESAVDFNISLVLSGHSHGGQVNIPFFPVTTALAEKYIRGFYTLGSQTQLYVNTGLGTSMIPIRIGVPPQFTVFDLYL</sequence>
<gene>
    <name evidence="7" type="ORF">A5888_001582</name>
    <name evidence="6" type="ORF">A5888_003539</name>
</gene>
<evidence type="ECO:0000256" key="2">
    <source>
        <dbReference type="ARBA" id="ARBA00022723"/>
    </source>
</evidence>
<proteinExistence type="inferred from homology"/>
<name>A0A242K4R1_9ENTE</name>
<organism evidence="6">
    <name type="scientific">Candidatus Enterococcus clewellii</name>
    <dbReference type="NCBI Taxonomy" id="1834193"/>
    <lineage>
        <taxon>Bacteria</taxon>
        <taxon>Bacillati</taxon>
        <taxon>Bacillota</taxon>
        <taxon>Bacilli</taxon>
        <taxon>Lactobacillales</taxon>
        <taxon>Enterococcaceae</taxon>
        <taxon>Enterococcus</taxon>
    </lineage>
</organism>
<dbReference type="Proteomes" id="UP000195141">
    <property type="component" value="Chromosome"/>
</dbReference>
<dbReference type="EMBL" id="NGMM01000006">
    <property type="protein sequence ID" value="OTP12957.1"/>
    <property type="molecule type" value="Genomic_DNA"/>
</dbReference>
<dbReference type="GO" id="GO:0046872">
    <property type="term" value="F:metal ion binding"/>
    <property type="evidence" value="ECO:0007669"/>
    <property type="project" value="UniProtKB-KW"/>
</dbReference>
<dbReference type="InterPro" id="IPR029052">
    <property type="entry name" value="Metallo-depent_PP-like"/>
</dbReference>
<dbReference type="GO" id="GO:0008758">
    <property type="term" value="F:UDP-2,3-diacylglucosamine hydrolase activity"/>
    <property type="evidence" value="ECO:0007669"/>
    <property type="project" value="TreeGrafter"/>
</dbReference>
<keyword evidence="8" id="KW-1185">Reference proteome</keyword>
<evidence type="ECO:0000313" key="6">
    <source>
        <dbReference type="EMBL" id="OTP12957.1"/>
    </source>
</evidence>
<reference evidence="6" key="1">
    <citation type="submission" date="2017-05" db="EMBL/GenBank/DDBJ databases">
        <title>The Genome Sequence of Enterococcus sp. 9E7_DIV0242.</title>
        <authorList>
            <consortium name="The Broad Institute Genomics Platform"/>
            <consortium name="The Broad Institute Genomic Center for Infectious Diseases"/>
            <person name="Earl A."/>
            <person name="Manson A."/>
            <person name="Schwartman J."/>
            <person name="Gilmore M."/>
            <person name="Abouelleil A."/>
            <person name="Cao P."/>
            <person name="Chapman S."/>
            <person name="Cusick C."/>
            <person name="Shea T."/>
            <person name="Young S."/>
            <person name="Neafsey D."/>
            <person name="Nusbaum C."/>
            <person name="Birren B."/>
        </authorList>
    </citation>
    <scope>NUCLEOTIDE SEQUENCE [LARGE SCALE GENOMIC DNA]</scope>
    <source>
        <strain evidence="6">9E7_DIV0242</strain>
    </source>
</reference>
<dbReference type="Pfam" id="PF00149">
    <property type="entry name" value="Metallophos"/>
    <property type="match status" value="1"/>
</dbReference>
<dbReference type="InterPro" id="IPR004843">
    <property type="entry name" value="Calcineurin-like_PHP"/>
</dbReference>
<evidence type="ECO:0000313" key="7">
    <source>
        <dbReference type="EMBL" id="WYJ89856.1"/>
    </source>
</evidence>
<keyword evidence="2" id="KW-0479">Metal-binding</keyword>
<dbReference type="AlphaFoldDB" id="A0A242K4R1"/>
<keyword evidence="3" id="KW-0378">Hydrolase</keyword>
<dbReference type="PANTHER" id="PTHR31302">
    <property type="entry name" value="TRANSMEMBRANE PROTEIN WITH METALLOPHOSPHOESTERASE DOMAIN-RELATED"/>
    <property type="match status" value="1"/>
</dbReference>
<dbReference type="PANTHER" id="PTHR31302:SF25">
    <property type="entry name" value="PHOSPHOESTERASE"/>
    <property type="match status" value="1"/>
</dbReference>
<dbReference type="InterPro" id="IPR051158">
    <property type="entry name" value="Metallophosphoesterase_sf"/>
</dbReference>
<dbReference type="OrthoDB" id="9780884at2"/>
<dbReference type="GO" id="GO:0016020">
    <property type="term" value="C:membrane"/>
    <property type="evidence" value="ECO:0007669"/>
    <property type="project" value="GOC"/>
</dbReference>
<reference evidence="7" key="2">
    <citation type="submission" date="2017-05" db="EMBL/GenBank/DDBJ databases">
        <authorList>
            <consortium name="The Broad Institute Genomics Platform"/>
            <consortium name="The Broad Institute Genomic Center for Infectious Diseases"/>
            <person name="Earl A."/>
            <person name="Manson A."/>
            <person name="Schwartman J."/>
            <person name="Gilmore M."/>
            <person name="Abouelleil A."/>
            <person name="Cao P."/>
            <person name="Chapman S."/>
            <person name="Cusick C."/>
            <person name="Shea T."/>
            <person name="Young S."/>
            <person name="Neafsey D."/>
            <person name="Nusbaum C."/>
            <person name="Birren B."/>
        </authorList>
    </citation>
    <scope>NUCLEOTIDE SEQUENCE</scope>
    <source>
        <strain evidence="7">9E7_DIV0242</strain>
    </source>
</reference>
<evidence type="ECO:0000313" key="8">
    <source>
        <dbReference type="Proteomes" id="UP000195141"/>
    </source>
</evidence>
<protein>
    <recommendedName>
        <fullName evidence="5">Calcineurin-like phosphoesterase domain-containing protein</fullName>
    </recommendedName>
</protein>
<dbReference type="RefSeq" id="WP_086350523.1">
    <property type="nucleotide sequence ID" value="NZ_CP147247.1"/>
</dbReference>
<dbReference type="PROSITE" id="PS51257">
    <property type="entry name" value="PROKAR_LIPOPROTEIN"/>
    <property type="match status" value="1"/>
</dbReference>
<dbReference type="Gene3D" id="3.60.21.10">
    <property type="match status" value="1"/>
</dbReference>
<evidence type="ECO:0000256" key="3">
    <source>
        <dbReference type="ARBA" id="ARBA00022801"/>
    </source>
</evidence>
<evidence type="ECO:0000256" key="1">
    <source>
        <dbReference type="ARBA" id="ARBA00001968"/>
    </source>
</evidence>